<dbReference type="EMBL" id="JAAHFQ010000518">
    <property type="protein sequence ID" value="NER30276.1"/>
    <property type="molecule type" value="Genomic_DNA"/>
</dbReference>
<proteinExistence type="predicted"/>
<dbReference type="AlphaFoldDB" id="A0A6B3N9J3"/>
<comment type="caution">
    <text evidence="1">The sequence shown here is derived from an EMBL/GenBank/DDBJ whole genome shotgun (WGS) entry which is preliminary data.</text>
</comment>
<evidence type="ECO:0000313" key="1">
    <source>
        <dbReference type="EMBL" id="NER30276.1"/>
    </source>
</evidence>
<sequence>MLPQLHSQRYQEFQQVLKQMHETAAAQDLQFPRLREQLQELQQLFNSQIVILSSDNLTPEYASRWQSLQTEIYKQMRLLDIDVMLLQASRSSATSLSRAANLRERINTLMVYCQTLLQL</sequence>
<organism evidence="1">
    <name type="scientific">Symploca sp. SIO1C4</name>
    <dbReference type="NCBI Taxonomy" id="2607765"/>
    <lineage>
        <taxon>Bacteria</taxon>
        <taxon>Bacillati</taxon>
        <taxon>Cyanobacteriota</taxon>
        <taxon>Cyanophyceae</taxon>
        <taxon>Coleofasciculales</taxon>
        <taxon>Coleofasciculaceae</taxon>
        <taxon>Symploca</taxon>
    </lineage>
</organism>
<dbReference type="InterPro" id="IPR047810">
    <property type="entry name" value="PatD-like"/>
</dbReference>
<dbReference type="NCBIfam" id="NF037954">
    <property type="entry name" value="het_cyst_PatD"/>
    <property type="match status" value="1"/>
</dbReference>
<name>A0A6B3N9J3_9CYAN</name>
<gene>
    <name evidence="1" type="primary">patD</name>
    <name evidence="1" type="ORF">F6J89_22290</name>
</gene>
<accession>A0A6B3N9J3</accession>
<protein>
    <submittedName>
        <fullName evidence="1">Heterocyst frequency control protein PatD</fullName>
    </submittedName>
</protein>
<reference evidence="1" key="1">
    <citation type="submission" date="2019-11" db="EMBL/GenBank/DDBJ databases">
        <title>Genomic insights into an expanded diversity of filamentous marine cyanobacteria reveals the extraordinary biosynthetic potential of Moorea and Okeania.</title>
        <authorList>
            <person name="Ferreira Leao T."/>
            <person name="Wang M."/>
            <person name="Moss N."/>
            <person name="Da Silva R."/>
            <person name="Sanders J."/>
            <person name="Nurk S."/>
            <person name="Gurevich A."/>
            <person name="Humphrey G."/>
            <person name="Reher R."/>
            <person name="Zhu Q."/>
            <person name="Belda-Ferre P."/>
            <person name="Glukhov E."/>
            <person name="Rex R."/>
            <person name="Dorrestein P.C."/>
            <person name="Knight R."/>
            <person name="Pevzner P."/>
            <person name="Gerwick W.H."/>
            <person name="Gerwick L."/>
        </authorList>
    </citation>
    <scope>NUCLEOTIDE SEQUENCE</scope>
    <source>
        <strain evidence="1">SIO1C4</strain>
    </source>
</reference>